<name>A0A0F9TUH3_9ZZZZ</name>
<reference evidence="2" key="1">
    <citation type="journal article" date="2015" name="Nature">
        <title>Complex archaea that bridge the gap between prokaryotes and eukaryotes.</title>
        <authorList>
            <person name="Spang A."/>
            <person name="Saw J.H."/>
            <person name="Jorgensen S.L."/>
            <person name="Zaremba-Niedzwiedzka K."/>
            <person name="Martijn J."/>
            <person name="Lind A.E."/>
            <person name="van Eijk R."/>
            <person name="Schleper C."/>
            <person name="Guy L."/>
            <person name="Ettema T.J."/>
        </authorList>
    </citation>
    <scope>NUCLEOTIDE SEQUENCE</scope>
</reference>
<dbReference type="PROSITE" id="PS50837">
    <property type="entry name" value="NACHT"/>
    <property type="match status" value="1"/>
</dbReference>
<proteinExistence type="predicted"/>
<evidence type="ECO:0000313" key="2">
    <source>
        <dbReference type="EMBL" id="KKN82979.1"/>
    </source>
</evidence>
<gene>
    <name evidence="2" type="ORF">LCGC14_0303940</name>
</gene>
<sequence>MDPLISAMLVGLTANLITVLPGYLWQGVKSLRERKDLLRKTLENDTPLMTILQRATTHLGSISERRLKKELRPAAERFLTSPEADMLLRRLYSSHVAQSDAETFAGVQTTFTDALSLYIDMEQDEAKAFGDEVFSVFYESTQRAIAAAIEKGNLAAHEAQSILRFRVLRDELLAIKKAVESTISPAPVDIDDIASFEESYRREVTAKYGQITPPDFDTAKKWPIGKLYVPPTLARLDSETDDKSLSYDEFVSEVYRAVVLGDPGGGKSTLVAKIASDAAANPEERLVGGRQATPMLVVLRDYGTERKKDNCSIAQFIEKRSASTYQLVPPVGALDYMLRQGRSLVIFDGMDELLETSDRREITGAIESFCRLYPTVPVIVTSRRVGYEQAPLDPELFEVFSLMEFDDSQVTAYVGNWFETSTEVPNQELRTSVTRFMEESEIVSDLRKNPLMLALMCNLYRGQGYIPKNRPDVYEKCAMMLFERWDKSRGIHVSLPFEEHIRPTVMFLAHWVYENPEAQEGVPESRLVEKAVEYLFPRRFDDENRAEHAARDFIQFCKGRAWVFTDAGTTDDGEALYKFTHSTFLEYFTARYLARKNETADKLVETLLPRILRREWDVPAQLAFQIKSRDVEDAGDRMLRALLERPLGSADEHRILVSFAARCLEFIVPSPAVIQQIVDACVACWIHIGRPSLAPSRDQVAPTENNRPSPVDAEELLNALQRATNENQTHVVDALVGSLAHHIKEGEDEDARLAIEIADQCPMFGSVSSRAWQEVASRATDGCDERRARIYRKWQTSASIGLIVGRMGLADFVKAHGIGPLFKSAPCSIFEGTYSPPVWWLTHQVFTYSFLLDDTQASRLVDDLRGFAAAVAEYPPPWEWDDDLPFAISHLVGRHAEDDGTQRPFDLDADALFAALVLCALALEADPDIAKAIRGTPEASGATKWARLLSSECQVDFERDLSQTALTESQRELLLRWSPGEAGFWTRAEPYPATPMGQSTP</sequence>
<dbReference type="InterPro" id="IPR027417">
    <property type="entry name" value="P-loop_NTPase"/>
</dbReference>
<comment type="caution">
    <text evidence="2">The sequence shown here is derived from an EMBL/GenBank/DDBJ whole genome shotgun (WGS) entry which is preliminary data.</text>
</comment>
<accession>A0A0F9TUH3</accession>
<dbReference type="Gene3D" id="3.40.50.300">
    <property type="entry name" value="P-loop containing nucleotide triphosphate hydrolases"/>
    <property type="match status" value="1"/>
</dbReference>
<evidence type="ECO:0000259" key="1">
    <source>
        <dbReference type="PROSITE" id="PS50837"/>
    </source>
</evidence>
<dbReference type="PANTHER" id="PTHR46844:SF1">
    <property type="entry name" value="SLR5058 PROTEIN"/>
    <property type="match status" value="1"/>
</dbReference>
<dbReference type="AlphaFoldDB" id="A0A0F9TUH3"/>
<dbReference type="EMBL" id="LAZR01000192">
    <property type="protein sequence ID" value="KKN82979.1"/>
    <property type="molecule type" value="Genomic_DNA"/>
</dbReference>
<protein>
    <recommendedName>
        <fullName evidence="1">NACHT domain-containing protein</fullName>
    </recommendedName>
</protein>
<dbReference type="InterPro" id="IPR007111">
    <property type="entry name" value="NACHT_NTPase"/>
</dbReference>
<feature type="domain" description="NACHT" evidence="1">
    <location>
        <begin position="255"/>
        <end position="383"/>
    </location>
</feature>
<dbReference type="SUPFAM" id="SSF52540">
    <property type="entry name" value="P-loop containing nucleoside triphosphate hydrolases"/>
    <property type="match status" value="1"/>
</dbReference>
<organism evidence="2">
    <name type="scientific">marine sediment metagenome</name>
    <dbReference type="NCBI Taxonomy" id="412755"/>
    <lineage>
        <taxon>unclassified sequences</taxon>
        <taxon>metagenomes</taxon>
        <taxon>ecological metagenomes</taxon>
    </lineage>
</organism>
<dbReference type="Pfam" id="PF05729">
    <property type="entry name" value="NACHT"/>
    <property type="match status" value="1"/>
</dbReference>
<dbReference type="PANTHER" id="PTHR46844">
    <property type="entry name" value="SLR5058 PROTEIN"/>
    <property type="match status" value="1"/>
</dbReference>